<reference evidence="3 4" key="1">
    <citation type="submission" date="2020-10" db="EMBL/GenBank/DDBJ databases">
        <title>Ca. Dormibacterota MAGs.</title>
        <authorList>
            <person name="Montgomery K."/>
        </authorList>
    </citation>
    <scope>NUCLEOTIDE SEQUENCE [LARGE SCALE GENOMIC DNA]</scope>
    <source>
        <strain evidence="3">SC8812_S17_18</strain>
    </source>
</reference>
<proteinExistence type="predicted"/>
<sequence length="241" mass="26241">MRNLGGGSAGAASVGEAVTAGRGTLGLGGAARIFFEYGSPRLMAIAAGVAVVARMLVGHLPWADLVVVGAILAVEPFAEWLLHVFVLHFKPRTIGSRRLDPLFAKRHRMHHRDPRNIPLVFVPLPVLAGFFVLLAAVGGLGFPDHRLGLTAFATMTTFLLGYEWSHYLIHSPYVPRTAAFRAVWRAHTLHHYKNEQYWFGVTNPVADYVLRTHPAKNAVPTSPTARTLGVDDELTLLTAPA</sequence>
<dbReference type="GO" id="GO:0008610">
    <property type="term" value="P:lipid biosynthetic process"/>
    <property type="evidence" value="ECO:0007669"/>
    <property type="project" value="InterPro"/>
</dbReference>
<dbReference type="RefSeq" id="WP_337309051.1">
    <property type="nucleotide sequence ID" value="NZ_JAEKNS010000028.1"/>
</dbReference>
<dbReference type="InterPro" id="IPR006694">
    <property type="entry name" value="Fatty_acid_hydroxylase"/>
</dbReference>
<name>A0A934K013_9BACT</name>
<dbReference type="GO" id="GO:0016491">
    <property type="term" value="F:oxidoreductase activity"/>
    <property type="evidence" value="ECO:0007669"/>
    <property type="project" value="InterPro"/>
</dbReference>
<dbReference type="GO" id="GO:0005506">
    <property type="term" value="F:iron ion binding"/>
    <property type="evidence" value="ECO:0007669"/>
    <property type="project" value="InterPro"/>
</dbReference>
<gene>
    <name evidence="3" type="ORF">JF886_01915</name>
</gene>
<evidence type="ECO:0000259" key="2">
    <source>
        <dbReference type="Pfam" id="PF04116"/>
    </source>
</evidence>
<keyword evidence="1" id="KW-0472">Membrane</keyword>
<dbReference type="EMBL" id="JAEKNS010000028">
    <property type="protein sequence ID" value="MBJ7593611.1"/>
    <property type="molecule type" value="Genomic_DNA"/>
</dbReference>
<dbReference type="AlphaFoldDB" id="A0A934K013"/>
<organism evidence="3 4">
    <name type="scientific">Candidatus Aeolococcus gillhamiae</name>
    <dbReference type="NCBI Taxonomy" id="3127015"/>
    <lineage>
        <taxon>Bacteria</taxon>
        <taxon>Bacillati</taxon>
        <taxon>Candidatus Dormiibacterota</taxon>
        <taxon>Candidatus Dormibacteria</taxon>
        <taxon>Candidatus Aeolococcales</taxon>
        <taxon>Candidatus Aeolococcaceae</taxon>
        <taxon>Candidatus Aeolococcus</taxon>
    </lineage>
</organism>
<feature type="domain" description="Fatty acid hydroxylase" evidence="2">
    <location>
        <begin position="71"/>
        <end position="212"/>
    </location>
</feature>
<dbReference type="Pfam" id="PF04116">
    <property type="entry name" value="FA_hydroxylase"/>
    <property type="match status" value="1"/>
</dbReference>
<keyword evidence="1" id="KW-0812">Transmembrane</keyword>
<accession>A0A934K013</accession>
<protein>
    <submittedName>
        <fullName evidence="3">Sterol desaturase family protein</fullName>
    </submittedName>
</protein>
<comment type="caution">
    <text evidence="3">The sequence shown here is derived from an EMBL/GenBank/DDBJ whole genome shotgun (WGS) entry which is preliminary data.</text>
</comment>
<dbReference type="Proteomes" id="UP000606991">
    <property type="component" value="Unassembled WGS sequence"/>
</dbReference>
<feature type="transmembrane region" description="Helical" evidence="1">
    <location>
        <begin position="147"/>
        <end position="164"/>
    </location>
</feature>
<evidence type="ECO:0000313" key="4">
    <source>
        <dbReference type="Proteomes" id="UP000606991"/>
    </source>
</evidence>
<feature type="transmembrane region" description="Helical" evidence="1">
    <location>
        <begin position="66"/>
        <end position="89"/>
    </location>
</feature>
<evidence type="ECO:0000313" key="3">
    <source>
        <dbReference type="EMBL" id="MBJ7593611.1"/>
    </source>
</evidence>
<feature type="transmembrane region" description="Helical" evidence="1">
    <location>
        <begin position="117"/>
        <end position="141"/>
    </location>
</feature>
<evidence type="ECO:0000256" key="1">
    <source>
        <dbReference type="SAM" id="Phobius"/>
    </source>
</evidence>
<keyword evidence="1" id="KW-1133">Transmembrane helix</keyword>